<dbReference type="InterPro" id="IPR033753">
    <property type="entry name" value="GCV_H/Fam206"/>
</dbReference>
<dbReference type="HAMAP" id="MF_00272">
    <property type="entry name" value="GcvH"/>
    <property type="match status" value="1"/>
</dbReference>
<accession>A0A120KLX1</accession>
<evidence type="ECO:0000256" key="3">
    <source>
        <dbReference type="HAMAP-Rule" id="MF_00272"/>
    </source>
</evidence>
<evidence type="ECO:0000313" key="7">
    <source>
        <dbReference type="Proteomes" id="UP000069241"/>
    </source>
</evidence>
<feature type="modified residue" description="N6-lipoyllysine" evidence="3 4">
    <location>
        <position position="66"/>
    </location>
</feature>
<dbReference type="GO" id="GO:0019464">
    <property type="term" value="P:glycine decarboxylation via glycine cleavage system"/>
    <property type="evidence" value="ECO:0007669"/>
    <property type="project" value="UniProtKB-UniRule"/>
</dbReference>
<dbReference type="PROSITE" id="PS50968">
    <property type="entry name" value="BIOTINYL_LIPOYL"/>
    <property type="match status" value="1"/>
</dbReference>
<evidence type="ECO:0000313" key="6">
    <source>
        <dbReference type="EMBL" id="AMD89641.1"/>
    </source>
</evidence>
<dbReference type="PANTHER" id="PTHR11715:SF3">
    <property type="entry name" value="GLYCINE CLEAVAGE SYSTEM H PROTEIN-RELATED"/>
    <property type="match status" value="1"/>
</dbReference>
<dbReference type="Pfam" id="PF01597">
    <property type="entry name" value="GCV_H"/>
    <property type="match status" value="1"/>
</dbReference>
<keyword evidence="7" id="KW-1185">Reference proteome</keyword>
<dbReference type="GO" id="GO:0009249">
    <property type="term" value="P:protein lipoylation"/>
    <property type="evidence" value="ECO:0007669"/>
    <property type="project" value="TreeGrafter"/>
</dbReference>
<dbReference type="RefSeq" id="WP_062251988.1">
    <property type="nucleotide sequence ID" value="NZ_CP014229.1"/>
</dbReference>
<dbReference type="AlphaFoldDB" id="A0A120KLX1"/>
<evidence type="ECO:0000256" key="1">
    <source>
        <dbReference type="ARBA" id="ARBA00009249"/>
    </source>
</evidence>
<comment type="subunit">
    <text evidence="3">The glycine cleavage system is composed of four proteins: P, T, L and H.</text>
</comment>
<evidence type="ECO:0000256" key="2">
    <source>
        <dbReference type="ARBA" id="ARBA00022823"/>
    </source>
</evidence>
<evidence type="ECO:0000259" key="5">
    <source>
        <dbReference type="PROSITE" id="PS50968"/>
    </source>
</evidence>
<dbReference type="InterPro" id="IPR017453">
    <property type="entry name" value="GCV_H_sub"/>
</dbReference>
<reference evidence="7" key="1">
    <citation type="submission" date="2016-02" db="EMBL/GenBank/DDBJ databases">
        <authorList>
            <person name="Holder M.E."/>
            <person name="Ajami N.J."/>
            <person name="Petrosino J.F."/>
        </authorList>
    </citation>
    <scope>NUCLEOTIDE SEQUENCE [LARGE SCALE GENOMIC DNA]</scope>
    <source>
        <strain evidence="7">CCUG 45958</strain>
    </source>
</reference>
<dbReference type="CDD" id="cd06848">
    <property type="entry name" value="GCS_H"/>
    <property type="match status" value="1"/>
</dbReference>
<dbReference type="NCBIfam" id="NF002270">
    <property type="entry name" value="PRK01202.1"/>
    <property type="match status" value="1"/>
</dbReference>
<keyword evidence="2 3" id="KW-0450">Lipoyl</keyword>
<dbReference type="EMBL" id="CP014229">
    <property type="protein sequence ID" value="AMD89641.1"/>
    <property type="molecule type" value="Genomic_DNA"/>
</dbReference>
<comment type="similarity">
    <text evidence="1 3">Belongs to the GcvH family.</text>
</comment>
<sequence length="127" mass="13593">MSLSYPDDRRYHPEHLWAQSRSDGSVLVGISDYAQDQLGAVIFVELPETGAHFTQGQSCASIESAKVTSDAVMPLSGTVLEINEALADTPELLNQSPYGEGWLVRVKADDPAEPGLISAAAYAAQMV</sequence>
<organism evidence="6 7">
    <name type="scientific">Desulfovibrio fairfieldensis</name>
    <dbReference type="NCBI Taxonomy" id="44742"/>
    <lineage>
        <taxon>Bacteria</taxon>
        <taxon>Pseudomonadati</taxon>
        <taxon>Thermodesulfobacteriota</taxon>
        <taxon>Desulfovibrionia</taxon>
        <taxon>Desulfovibrionales</taxon>
        <taxon>Desulfovibrionaceae</taxon>
        <taxon>Desulfovibrio</taxon>
    </lineage>
</organism>
<dbReference type="Gene3D" id="2.40.50.100">
    <property type="match status" value="1"/>
</dbReference>
<dbReference type="SUPFAM" id="SSF51230">
    <property type="entry name" value="Single hybrid motif"/>
    <property type="match status" value="1"/>
</dbReference>
<dbReference type="GO" id="GO:0005960">
    <property type="term" value="C:glycine cleavage complex"/>
    <property type="evidence" value="ECO:0007669"/>
    <property type="project" value="InterPro"/>
</dbReference>
<comment type="cofactor">
    <cofactor evidence="3">
        <name>(R)-lipoate</name>
        <dbReference type="ChEBI" id="CHEBI:83088"/>
    </cofactor>
    <text evidence="3">Binds 1 lipoyl cofactor covalently.</text>
</comment>
<proteinExistence type="inferred from homology"/>
<dbReference type="Proteomes" id="UP000069241">
    <property type="component" value="Chromosome"/>
</dbReference>
<feature type="domain" description="Lipoyl-binding" evidence="5">
    <location>
        <begin position="25"/>
        <end position="107"/>
    </location>
</feature>
<dbReference type="InterPro" id="IPR002930">
    <property type="entry name" value="GCV_H"/>
</dbReference>
<comment type="function">
    <text evidence="3">The glycine cleavage system catalyzes the degradation of glycine. The H protein shuttles the methylamine group of glycine from the P protein to the T protein.</text>
</comment>
<dbReference type="PANTHER" id="PTHR11715">
    <property type="entry name" value="GLYCINE CLEAVAGE SYSTEM H PROTEIN"/>
    <property type="match status" value="1"/>
</dbReference>
<dbReference type="STRING" id="44742.AXF13_05660"/>
<dbReference type="NCBIfam" id="TIGR00527">
    <property type="entry name" value="gcvH"/>
    <property type="match status" value="1"/>
</dbReference>
<dbReference type="InterPro" id="IPR000089">
    <property type="entry name" value="Biotin_lipoyl"/>
</dbReference>
<evidence type="ECO:0000256" key="4">
    <source>
        <dbReference type="PIRSR" id="PIRSR617453-50"/>
    </source>
</evidence>
<dbReference type="InterPro" id="IPR011053">
    <property type="entry name" value="Single_hybrid_motif"/>
</dbReference>
<protein>
    <recommendedName>
        <fullName evidence="3">Glycine cleavage system H protein</fullName>
    </recommendedName>
</protein>
<name>A0A120KLX1_9BACT</name>
<dbReference type="KEGG" id="dfi:AXF13_05660"/>
<dbReference type="GO" id="GO:0005829">
    <property type="term" value="C:cytosol"/>
    <property type="evidence" value="ECO:0007669"/>
    <property type="project" value="TreeGrafter"/>
</dbReference>
<gene>
    <name evidence="3" type="primary">gcvH</name>
    <name evidence="6" type="ORF">AXF13_05660</name>
</gene>